<dbReference type="EMBL" id="KQ435726">
    <property type="protein sequence ID" value="KOX78250.1"/>
    <property type="molecule type" value="Genomic_DNA"/>
</dbReference>
<organism evidence="1 2">
    <name type="scientific">Melipona quadrifasciata</name>
    <dbReference type="NCBI Taxonomy" id="166423"/>
    <lineage>
        <taxon>Eukaryota</taxon>
        <taxon>Metazoa</taxon>
        <taxon>Ecdysozoa</taxon>
        <taxon>Arthropoda</taxon>
        <taxon>Hexapoda</taxon>
        <taxon>Insecta</taxon>
        <taxon>Pterygota</taxon>
        <taxon>Neoptera</taxon>
        <taxon>Endopterygota</taxon>
        <taxon>Hymenoptera</taxon>
        <taxon>Apocrita</taxon>
        <taxon>Aculeata</taxon>
        <taxon>Apoidea</taxon>
        <taxon>Anthophila</taxon>
        <taxon>Apidae</taxon>
        <taxon>Melipona</taxon>
    </lineage>
</organism>
<proteinExistence type="predicted"/>
<accession>A0A0M9A6I6</accession>
<gene>
    <name evidence="1" type="ORF">WN51_09609</name>
</gene>
<evidence type="ECO:0000313" key="1">
    <source>
        <dbReference type="EMBL" id="KOX78250.1"/>
    </source>
</evidence>
<evidence type="ECO:0000313" key="2">
    <source>
        <dbReference type="Proteomes" id="UP000053105"/>
    </source>
</evidence>
<dbReference type="Proteomes" id="UP000053105">
    <property type="component" value="Unassembled WGS sequence"/>
</dbReference>
<name>A0A0M9A6I6_9HYME</name>
<dbReference type="AlphaFoldDB" id="A0A0M9A6I6"/>
<keyword evidence="2" id="KW-1185">Reference proteome</keyword>
<reference evidence="1 2" key="1">
    <citation type="submission" date="2015-07" db="EMBL/GenBank/DDBJ databases">
        <title>The genome of Melipona quadrifasciata.</title>
        <authorList>
            <person name="Pan H."/>
            <person name="Kapheim K."/>
        </authorList>
    </citation>
    <scope>NUCLEOTIDE SEQUENCE [LARGE SCALE GENOMIC DNA]</scope>
    <source>
        <strain evidence="1">0111107301</strain>
        <tissue evidence="1">Whole body</tissue>
    </source>
</reference>
<sequence>MEIRILISTNYRRRDLKGNLNQLKGCVVQRCVSDVHTIKRRDLKGNLNKLKGCIM</sequence>
<protein>
    <submittedName>
        <fullName evidence="1">Uncharacterized protein</fullName>
    </submittedName>
</protein>